<dbReference type="GO" id="GO:0003700">
    <property type="term" value="F:DNA-binding transcription factor activity"/>
    <property type="evidence" value="ECO:0007669"/>
    <property type="project" value="InterPro"/>
</dbReference>
<dbReference type="Pfam" id="PF13847">
    <property type="entry name" value="Methyltransf_31"/>
    <property type="match status" value="1"/>
</dbReference>
<dbReference type="GO" id="GO:0003677">
    <property type="term" value="F:DNA binding"/>
    <property type="evidence" value="ECO:0007669"/>
    <property type="project" value="UniProtKB-KW"/>
</dbReference>
<evidence type="ECO:0000256" key="1">
    <source>
        <dbReference type="ARBA" id="ARBA00023125"/>
    </source>
</evidence>
<proteinExistence type="predicted"/>
<keyword evidence="2" id="KW-0175">Coiled coil</keyword>
<accession>A0A1E8B7P2</accession>
<dbReference type="InterPro" id="IPR009061">
    <property type="entry name" value="DNA-bd_dom_put_sf"/>
</dbReference>
<name>A0A1E8B7P2_BACMY</name>
<dbReference type="CDD" id="cd02440">
    <property type="entry name" value="AdoMet_MTases"/>
    <property type="match status" value="1"/>
</dbReference>
<dbReference type="InterPro" id="IPR047057">
    <property type="entry name" value="MerR_fam"/>
</dbReference>
<dbReference type="InterPro" id="IPR025714">
    <property type="entry name" value="Methyltranfer_dom"/>
</dbReference>
<dbReference type="Gene3D" id="1.10.1660.10">
    <property type="match status" value="1"/>
</dbReference>
<dbReference type="InterPro" id="IPR029063">
    <property type="entry name" value="SAM-dependent_MTases_sf"/>
</dbReference>
<dbReference type="AlphaFoldDB" id="A0A1E8B7P2"/>
<gene>
    <name evidence="4" type="ORF">BWGOE8_26400</name>
</gene>
<feature type="coiled-coil region" evidence="2">
    <location>
        <begin position="83"/>
        <end position="120"/>
    </location>
</feature>
<dbReference type="Gene3D" id="3.40.50.150">
    <property type="entry name" value="Vaccinia Virus protein VP39"/>
    <property type="match status" value="1"/>
</dbReference>
<dbReference type="SUPFAM" id="SSF53335">
    <property type="entry name" value="S-adenosyl-L-methionine-dependent methyltransferases"/>
    <property type="match status" value="1"/>
</dbReference>
<organism evidence="4 5">
    <name type="scientific">Bacillus mycoides</name>
    <dbReference type="NCBI Taxonomy" id="1405"/>
    <lineage>
        <taxon>Bacteria</taxon>
        <taxon>Bacillati</taxon>
        <taxon>Bacillota</taxon>
        <taxon>Bacilli</taxon>
        <taxon>Bacillales</taxon>
        <taxon>Bacillaceae</taxon>
        <taxon>Bacillus</taxon>
        <taxon>Bacillus cereus group</taxon>
    </lineage>
</organism>
<evidence type="ECO:0000313" key="4">
    <source>
        <dbReference type="EMBL" id="OFD78924.1"/>
    </source>
</evidence>
<dbReference type="Proteomes" id="UP000175706">
    <property type="component" value="Unassembled WGS sequence"/>
</dbReference>
<dbReference type="PANTHER" id="PTHR30204">
    <property type="entry name" value="REDOX-CYCLING DRUG-SENSING TRANSCRIPTIONAL ACTIVATOR SOXR"/>
    <property type="match status" value="1"/>
</dbReference>
<dbReference type="SMART" id="SM00422">
    <property type="entry name" value="HTH_MERR"/>
    <property type="match status" value="1"/>
</dbReference>
<dbReference type="SUPFAM" id="SSF46955">
    <property type="entry name" value="Putative DNA-binding domain"/>
    <property type="match status" value="1"/>
</dbReference>
<dbReference type="RefSeq" id="WP_070143155.1">
    <property type="nucleotide sequence ID" value="NZ_LXLT01000034.1"/>
</dbReference>
<evidence type="ECO:0000259" key="3">
    <source>
        <dbReference type="PROSITE" id="PS50937"/>
    </source>
</evidence>
<dbReference type="PROSITE" id="PS50937">
    <property type="entry name" value="HTH_MERR_2"/>
    <property type="match status" value="1"/>
</dbReference>
<dbReference type="EMBL" id="LXLT01000034">
    <property type="protein sequence ID" value="OFD78924.1"/>
    <property type="molecule type" value="Genomic_DNA"/>
</dbReference>
<evidence type="ECO:0000313" key="5">
    <source>
        <dbReference type="Proteomes" id="UP000175706"/>
    </source>
</evidence>
<keyword evidence="1" id="KW-0238">DNA-binding</keyword>
<sequence>MKISKFADINNVSVDTIRHYIDLGLIIPEKKGSHYFFDEYCQKDIELILEYKWLGFSLNEIKELFLYKNLGKSLDYEKDIFYQSLFKVKYEKIEQEIKTLEERKDKLKEALNNLSIATEISNSILGIDLKVLHLFKCFKCNGNLILEDGIINKNQIVEGKLICNCGEEYAITSGILTAGKLFEAYERTSLEESISDYIHETDTTFLENIQRGGEWAKKKLIQLDLNNKILLDLGSGLGFFLRNVYEELPEDCLYIAVDRDLNKLLLLKDVIERRNVKKNIVFICADFLNIPIQSYSADIVIDQSGTSNYSFEHEEFLLHELNSLFKPNCYLLSSFILFNKFSINSQIAPRLRENFTSATVKGEIQKLQFHSIDERTSKYLERGGKYENFFVKGEEIYTYSFFGKRWG</sequence>
<dbReference type="Pfam" id="PF13411">
    <property type="entry name" value="MerR_1"/>
    <property type="match status" value="1"/>
</dbReference>
<dbReference type="PATRIC" id="fig|86662.25.peg.2687"/>
<evidence type="ECO:0000256" key="2">
    <source>
        <dbReference type="SAM" id="Coils"/>
    </source>
</evidence>
<reference evidence="4 5" key="1">
    <citation type="submission" date="2016-05" db="EMBL/GenBank/DDBJ databases">
        <title>Bacillus thuringiensis and Bacillus weihenstephanensis as novel biocontrol agents of wilt causing Verticillium species.</title>
        <authorList>
            <person name="Hollensteiner J."/>
            <person name="Wemheuer F."/>
            <person name="Harting R."/>
            <person name="Kolarzyk A."/>
            <person name="Diaz-Valerio S."/>
            <person name="Poehlein A."/>
            <person name="Brzuszkiewicz E."/>
            <person name="Nesemann K."/>
            <person name="Braus-Stromeyer S."/>
            <person name="Braus G."/>
            <person name="Daniel R."/>
            <person name="Liesegang H."/>
        </authorList>
    </citation>
    <scope>NUCLEOTIDE SEQUENCE [LARGE SCALE GENOMIC DNA]</scope>
    <source>
        <strain evidence="4 5">GOE8</strain>
    </source>
</reference>
<comment type="caution">
    <text evidence="4">The sequence shown here is derived from an EMBL/GenBank/DDBJ whole genome shotgun (WGS) entry which is preliminary data.</text>
</comment>
<dbReference type="InterPro" id="IPR000551">
    <property type="entry name" value="MerR-type_HTH_dom"/>
</dbReference>
<dbReference type="PANTHER" id="PTHR30204:SF96">
    <property type="entry name" value="CHROMOSOME-ANCHORING PROTEIN RACA"/>
    <property type="match status" value="1"/>
</dbReference>
<feature type="domain" description="HTH merR-type" evidence="3">
    <location>
        <begin position="1"/>
        <end position="67"/>
    </location>
</feature>
<protein>
    <recommendedName>
        <fullName evidence="3">HTH merR-type domain-containing protein</fullName>
    </recommendedName>
</protein>